<accession>D9Q1B3</accession>
<dbReference type="HOGENOM" id="CLU_1131551_0_0_2"/>
<feature type="transmembrane region" description="Helical" evidence="1">
    <location>
        <begin position="114"/>
        <end position="139"/>
    </location>
</feature>
<name>D9Q1B3_ACIS3</name>
<organism evidence="2 3">
    <name type="scientific">Acidilobus saccharovorans (strain DSM 16705 / JCM 18335 / VKM B-2471 / 345-15)</name>
    <dbReference type="NCBI Taxonomy" id="666510"/>
    <lineage>
        <taxon>Archaea</taxon>
        <taxon>Thermoproteota</taxon>
        <taxon>Thermoprotei</taxon>
        <taxon>Acidilobales</taxon>
        <taxon>Acidilobaceae</taxon>
        <taxon>Acidilobus</taxon>
    </lineage>
</organism>
<dbReference type="InParanoid" id="D9Q1B3"/>
<reference evidence="2 3" key="1">
    <citation type="journal article" date="2010" name="Appl. Environ. Microbiol.">
        <title>The genome sequence of the crenarchaeon Acidilobus saccharovorans supports a new order, Acidilobales, and suggests an important ecological role in terrestrial acidic hot springs.</title>
        <authorList>
            <person name="Mardanov A.V."/>
            <person name="Svetlitchnyi V.A."/>
            <person name="Beletsky A.V."/>
            <person name="Prokofeva M.I."/>
            <person name="Bonch-Osmolovskaya E.A."/>
            <person name="Ravin N.V."/>
            <person name="Skryabin K.G."/>
        </authorList>
    </citation>
    <scope>NUCLEOTIDE SEQUENCE [LARGE SCALE GENOMIC DNA]</scope>
    <source>
        <strain evidence="3">DSM 16705 / JCM 18335 / VKM B-2471 / 345-15</strain>
    </source>
</reference>
<proteinExistence type="predicted"/>
<sequence>MAAAAASLIIASLGALAALPAVVADARYYYIGVGLVSRVVTPTYSKVTVYPPMAVPEVLLGASAVYIAFNRRARAAYLALAALSYYFTAALEVAEGLRGLGGLTINYGPSSALVVPGASVSLNYASVALLTASAGAALAASAWGEVRKIVEAAEALARRRFGVGLEELRRRSPGLARAVELYSRYSPGYGEARSHIYDEGEPVREVADREARRIFGVGIDELERTKPWAAREIMRRARYIRRRRA</sequence>
<gene>
    <name evidence="2" type="ordered locus">ASAC_0695</name>
</gene>
<keyword evidence="3" id="KW-1185">Reference proteome</keyword>
<feature type="transmembrane region" description="Helical" evidence="1">
    <location>
        <begin position="48"/>
        <end position="69"/>
    </location>
</feature>
<evidence type="ECO:0000256" key="1">
    <source>
        <dbReference type="SAM" id="Phobius"/>
    </source>
</evidence>
<keyword evidence="1" id="KW-0472">Membrane</keyword>
<evidence type="ECO:0000313" key="2">
    <source>
        <dbReference type="EMBL" id="ADL19101.1"/>
    </source>
</evidence>
<dbReference type="KEGG" id="asc:ASAC_0695"/>
<keyword evidence="1" id="KW-0812">Transmembrane</keyword>
<dbReference type="AlphaFoldDB" id="D9Q1B3"/>
<dbReference type="EMBL" id="CP001742">
    <property type="protein sequence ID" value="ADL19101.1"/>
    <property type="molecule type" value="Genomic_DNA"/>
</dbReference>
<protein>
    <submittedName>
        <fullName evidence="2">Uncharacterized protein</fullName>
    </submittedName>
</protein>
<dbReference type="Proteomes" id="UP000000346">
    <property type="component" value="Chromosome"/>
</dbReference>
<keyword evidence="1" id="KW-1133">Transmembrane helix</keyword>
<evidence type="ECO:0000313" key="3">
    <source>
        <dbReference type="Proteomes" id="UP000000346"/>
    </source>
</evidence>
<dbReference type="STRING" id="666510.ASAC_0695"/>
<feature type="transmembrane region" description="Helical" evidence="1">
    <location>
        <begin position="76"/>
        <end position="94"/>
    </location>
</feature>